<reference evidence="2 3" key="1">
    <citation type="journal article" date="2010" name="DNA Res.">
        <title>Genome sequence of Kitasatospora setae NBRC 14216T: an evolutionary snapshot of the family Streptomycetaceae.</title>
        <authorList>
            <person name="Ichikawa N."/>
            <person name="Oguchi A."/>
            <person name="Ikeda H."/>
            <person name="Ishikawa J."/>
            <person name="Kitani S."/>
            <person name="Watanabe Y."/>
            <person name="Nakamura S."/>
            <person name="Katano Y."/>
            <person name="Kishi E."/>
            <person name="Sasagawa M."/>
            <person name="Ankai A."/>
            <person name="Fukui S."/>
            <person name="Hashimoto Y."/>
            <person name="Kamata S."/>
            <person name="Otoguro M."/>
            <person name="Tanikawa S."/>
            <person name="Nihira T."/>
            <person name="Horinouchi S."/>
            <person name="Ohnishi Y."/>
            <person name="Hayakawa M."/>
            <person name="Kuzuyama T."/>
            <person name="Arisawa A."/>
            <person name="Nomoto F."/>
            <person name="Miura H."/>
            <person name="Takahashi Y."/>
            <person name="Fujita N."/>
        </authorList>
    </citation>
    <scope>NUCLEOTIDE SEQUENCE [LARGE SCALE GENOMIC DNA]</scope>
    <source>
        <strain evidence="3">ATCC 33774 / DSM 43861 / JCM 3304 / KCC A-0304 / NBRC 14216 / KM-6054</strain>
    </source>
</reference>
<organism evidence="2 3">
    <name type="scientific">Kitasatospora setae (strain ATCC 33774 / DSM 43861 / JCM 3304 / KCC A-0304 / NBRC 14216 / KM-6054)</name>
    <name type="common">Streptomyces setae</name>
    <dbReference type="NCBI Taxonomy" id="452652"/>
    <lineage>
        <taxon>Bacteria</taxon>
        <taxon>Bacillati</taxon>
        <taxon>Actinomycetota</taxon>
        <taxon>Actinomycetes</taxon>
        <taxon>Kitasatosporales</taxon>
        <taxon>Streptomycetaceae</taxon>
        <taxon>Kitasatospora</taxon>
    </lineage>
</organism>
<dbReference type="PATRIC" id="fig|452652.3.peg.6774"/>
<accession>E4N2X7</accession>
<dbReference type="EC" id="2.3.1.-" evidence="2"/>
<dbReference type="KEGG" id="ksk:KSE_67530"/>
<dbReference type="AlphaFoldDB" id="E4N2X7"/>
<name>E4N2X7_KITSK</name>
<dbReference type="PROSITE" id="PS51186">
    <property type="entry name" value="GNAT"/>
    <property type="match status" value="1"/>
</dbReference>
<keyword evidence="3" id="KW-1185">Reference proteome</keyword>
<gene>
    <name evidence="2" type="ordered locus">KSE_67530</name>
</gene>
<dbReference type="Proteomes" id="UP000007076">
    <property type="component" value="Chromosome"/>
</dbReference>
<dbReference type="EMBL" id="AP010968">
    <property type="protein sequence ID" value="BAJ32511.1"/>
    <property type="molecule type" value="Genomic_DNA"/>
</dbReference>
<dbReference type="InterPro" id="IPR016181">
    <property type="entry name" value="Acyl_CoA_acyltransferase"/>
</dbReference>
<evidence type="ECO:0000313" key="3">
    <source>
        <dbReference type="Proteomes" id="UP000007076"/>
    </source>
</evidence>
<evidence type="ECO:0000313" key="2">
    <source>
        <dbReference type="EMBL" id="BAJ32511.1"/>
    </source>
</evidence>
<dbReference type="eggNOG" id="COG0456">
    <property type="taxonomic scope" value="Bacteria"/>
</dbReference>
<sequence length="170" mass="18519">MSGDGEFLIRRLADGDWDAVVALEHDAYAADGLSEGEQALRSRVACSPETCFVLEQRDTGAVRGYLLSLPYPPLRCPDLAVAEAGAFASDNLHVHDLVLAEELRGRELAANLMEHVQARAVEAGFAQVSMVAVRGSDILLRFYGYRAHREVAVPASYGRRAVYMSKPLAD</sequence>
<feature type="domain" description="N-acetyltransferase" evidence="1">
    <location>
        <begin position="7"/>
        <end position="169"/>
    </location>
</feature>
<keyword evidence="2" id="KW-0012">Acyltransferase</keyword>
<protein>
    <submittedName>
        <fullName evidence="2">Putative acetyltransferase</fullName>
        <ecNumber evidence="2">2.3.1.-</ecNumber>
    </submittedName>
</protein>
<dbReference type="SUPFAM" id="SSF55729">
    <property type="entry name" value="Acyl-CoA N-acyltransferases (Nat)"/>
    <property type="match status" value="1"/>
</dbReference>
<proteinExistence type="predicted"/>
<dbReference type="InterPro" id="IPR000182">
    <property type="entry name" value="GNAT_dom"/>
</dbReference>
<dbReference type="Gene3D" id="3.40.630.30">
    <property type="match status" value="1"/>
</dbReference>
<dbReference type="HOGENOM" id="CLU_099842_0_0_11"/>
<dbReference type="STRING" id="452652.KSE_67530"/>
<evidence type="ECO:0000259" key="1">
    <source>
        <dbReference type="PROSITE" id="PS51186"/>
    </source>
</evidence>
<dbReference type="RefSeq" id="WP_014139807.1">
    <property type="nucleotide sequence ID" value="NC_016109.1"/>
</dbReference>
<keyword evidence="2" id="KW-0808">Transferase</keyword>
<dbReference type="Pfam" id="PF00583">
    <property type="entry name" value="Acetyltransf_1"/>
    <property type="match status" value="1"/>
</dbReference>
<dbReference type="GO" id="GO:0016747">
    <property type="term" value="F:acyltransferase activity, transferring groups other than amino-acyl groups"/>
    <property type="evidence" value="ECO:0007669"/>
    <property type="project" value="InterPro"/>
</dbReference>